<feature type="compositionally biased region" description="Basic residues" evidence="1">
    <location>
        <begin position="11"/>
        <end position="27"/>
    </location>
</feature>
<dbReference type="GO" id="GO:0006508">
    <property type="term" value="P:proteolysis"/>
    <property type="evidence" value="ECO:0007669"/>
    <property type="project" value="UniProtKB-KW"/>
</dbReference>
<evidence type="ECO:0000313" key="5">
    <source>
        <dbReference type="Proteomes" id="UP000588277"/>
    </source>
</evidence>
<keyword evidence="2" id="KW-1133">Transmembrane helix</keyword>
<protein>
    <submittedName>
        <fullName evidence="4">Transglutaminase-like enzyme, cysteine protease</fullName>
    </submittedName>
</protein>
<feature type="domain" description="Transglutaminase-like" evidence="3">
    <location>
        <begin position="1258"/>
        <end position="1353"/>
    </location>
</feature>
<dbReference type="EMBL" id="JAAIIH010000013">
    <property type="protein sequence ID" value="NMN00940.1"/>
    <property type="molecule type" value="Genomic_DNA"/>
</dbReference>
<dbReference type="Gene3D" id="3.10.620.30">
    <property type="match status" value="1"/>
</dbReference>
<name>A0A7Y0I055_9BIFI</name>
<proteinExistence type="predicted"/>
<keyword evidence="4" id="KW-0645">Protease</keyword>
<keyword evidence="2" id="KW-0812">Transmembrane</keyword>
<feature type="transmembrane region" description="Helical" evidence="2">
    <location>
        <begin position="446"/>
        <end position="470"/>
    </location>
</feature>
<feature type="compositionally biased region" description="Basic and acidic residues" evidence="1">
    <location>
        <begin position="380"/>
        <end position="390"/>
    </location>
</feature>
<accession>A0A7Y0I055</accession>
<feature type="transmembrane region" description="Helical" evidence="2">
    <location>
        <begin position="60"/>
        <end position="80"/>
    </location>
</feature>
<feature type="region of interest" description="Disordered" evidence="1">
    <location>
        <begin position="1087"/>
        <end position="1122"/>
    </location>
</feature>
<dbReference type="InterPro" id="IPR052901">
    <property type="entry name" value="Bact_TGase-like"/>
</dbReference>
<dbReference type="RefSeq" id="WP_169276026.1">
    <property type="nucleotide sequence ID" value="NZ_JAAIIH010000013.1"/>
</dbReference>
<feature type="compositionally biased region" description="Gly residues" evidence="1">
    <location>
        <begin position="848"/>
        <end position="860"/>
    </location>
</feature>
<evidence type="ECO:0000256" key="1">
    <source>
        <dbReference type="SAM" id="MobiDB-lite"/>
    </source>
</evidence>
<dbReference type="PANTHER" id="PTHR42736">
    <property type="entry name" value="PROTEIN-GLUTAMINE GAMMA-GLUTAMYLTRANSFERASE"/>
    <property type="match status" value="1"/>
</dbReference>
<feature type="transmembrane region" description="Helical" evidence="2">
    <location>
        <begin position="632"/>
        <end position="649"/>
    </location>
</feature>
<feature type="transmembrane region" description="Helical" evidence="2">
    <location>
        <begin position="35"/>
        <end position="54"/>
    </location>
</feature>
<keyword evidence="5" id="KW-1185">Reference proteome</keyword>
<evidence type="ECO:0000313" key="4">
    <source>
        <dbReference type="EMBL" id="NMN00940.1"/>
    </source>
</evidence>
<reference evidence="4 5" key="1">
    <citation type="submission" date="2020-02" db="EMBL/GenBank/DDBJ databases">
        <title>Characterization of phylogenetic diversity of novel bifidobacterial species isolated in Czech ZOOs.</title>
        <authorList>
            <person name="Lugli G.A."/>
            <person name="Vera N.B."/>
            <person name="Ventura M."/>
        </authorList>
    </citation>
    <scope>NUCLEOTIDE SEQUENCE [LARGE SCALE GENOMIC DNA]</scope>
    <source>
        <strain evidence="4 5">DSM 109958</strain>
    </source>
</reference>
<feature type="transmembrane region" description="Helical" evidence="2">
    <location>
        <begin position="582"/>
        <end position="601"/>
    </location>
</feature>
<gene>
    <name evidence="4" type="ORF">G1C96_1522</name>
</gene>
<comment type="caution">
    <text evidence="4">The sequence shown here is derived from an EMBL/GenBank/DDBJ whole genome shotgun (WGS) entry which is preliminary data.</text>
</comment>
<feature type="compositionally biased region" description="Low complexity" evidence="1">
    <location>
        <begin position="1087"/>
        <end position="1105"/>
    </location>
</feature>
<dbReference type="Proteomes" id="UP000588277">
    <property type="component" value="Unassembled WGS sequence"/>
</dbReference>
<organism evidence="4 5">
    <name type="scientific">Bifidobacterium moraviense</name>
    <dbReference type="NCBI Taxonomy" id="2675323"/>
    <lineage>
        <taxon>Bacteria</taxon>
        <taxon>Bacillati</taxon>
        <taxon>Actinomycetota</taxon>
        <taxon>Actinomycetes</taxon>
        <taxon>Bifidobacteriales</taxon>
        <taxon>Bifidobacteriaceae</taxon>
        <taxon>Bifidobacterium</taxon>
    </lineage>
</organism>
<evidence type="ECO:0000259" key="3">
    <source>
        <dbReference type="SMART" id="SM00460"/>
    </source>
</evidence>
<feature type="region of interest" description="Disordered" evidence="1">
    <location>
        <begin position="1"/>
        <end position="27"/>
    </location>
</feature>
<feature type="region of interest" description="Disordered" evidence="1">
    <location>
        <begin position="378"/>
        <end position="429"/>
    </location>
</feature>
<keyword evidence="4" id="KW-0378">Hydrolase</keyword>
<dbReference type="PANTHER" id="PTHR42736:SF1">
    <property type="entry name" value="PROTEIN-GLUTAMINE GAMMA-GLUTAMYLTRANSFERASE"/>
    <property type="match status" value="1"/>
</dbReference>
<feature type="transmembrane region" description="Helical" evidence="2">
    <location>
        <begin position="506"/>
        <end position="526"/>
    </location>
</feature>
<dbReference type="SUPFAM" id="SSF54001">
    <property type="entry name" value="Cysteine proteinases"/>
    <property type="match status" value="1"/>
</dbReference>
<dbReference type="InterPro" id="IPR002881">
    <property type="entry name" value="DUF58"/>
</dbReference>
<dbReference type="Pfam" id="PF01841">
    <property type="entry name" value="Transglut_core"/>
    <property type="match status" value="1"/>
</dbReference>
<dbReference type="SMART" id="SM00460">
    <property type="entry name" value="TGc"/>
    <property type="match status" value="1"/>
</dbReference>
<feature type="transmembrane region" description="Helical" evidence="2">
    <location>
        <begin position="606"/>
        <end position="626"/>
    </location>
</feature>
<feature type="transmembrane region" description="Helical" evidence="2">
    <location>
        <begin position="1429"/>
        <end position="1453"/>
    </location>
</feature>
<dbReference type="InterPro" id="IPR002931">
    <property type="entry name" value="Transglutaminase-like"/>
</dbReference>
<dbReference type="Pfam" id="PF01882">
    <property type="entry name" value="DUF58"/>
    <property type="match status" value="1"/>
</dbReference>
<feature type="compositionally biased region" description="Low complexity" evidence="1">
    <location>
        <begin position="1358"/>
        <end position="1395"/>
    </location>
</feature>
<dbReference type="InterPro" id="IPR021878">
    <property type="entry name" value="TgpA_N"/>
</dbReference>
<evidence type="ECO:0000256" key="2">
    <source>
        <dbReference type="SAM" id="Phobius"/>
    </source>
</evidence>
<keyword evidence="2" id="KW-0472">Membrane</keyword>
<sequence length="1592" mass="167820">MGGRADGSARKVPRKGRRKGSHEGRWHRHGLMRPTVAGLLVLAICAGCCFLALLLDDRALSAATLALLVVTACSWIVVGVQRRMMGAPLARAVIESSTLPRTREGFIGYVPAHGWRRFVLPHSMTVAVQWERLDQHGDVVDRGSGAIPHKRGRYRHRALAATWSDPFGLVRQRLLIRDDGETLMLPAPDSGAHGGQSLAADARLQDQSANEGASGIREYAPGDSPRMISWRHTAHHGELMTRESDRDVQAMTLIVVDTAAASGTDLDAAAADVMRRLRALQGRGAPIAAGDGTRFHGDRLAIARFLAAMRPDAREGQETDPASMAGRTARFAAAQHHPLTVTLVTAETGGALERALRSTPVGAALVVRAVGHASGYAADHAPDRAARDDASPSLPVEPLPLPAAHRASGVSNGSNGSPTRDPSAERGAAALAPEPWHHPWRRHLRLARIVTVAALAVLYVCTLVALNPLVGVSGTWWPFLLAGLVVASAEAILLPPSTAWRSALRTLVGALAAALVAFALIVFAIHDAARTWPFGSVTSVVTDASGVETTVTRSNLRLFATAFEMGFDELYAQLPPVTVGRWSNVVLIALAAALIVLMRCLLTQPLAVPVVATIPVAVMGLAFAFVGAVPSFPLVGFTVLAALVLLWSVRPVRALAPLPLGASALATALVLALTPSAQSFAVSVPIAVGTPGGLFTTSTVNPLVDLKRGLNSGSSSIVFTYSSASGSPYYFRMATLDDFNGDTWRYDPQLATDGGLYGGHVNLLGRPQSDDTTETGQGRRLQGRLSVLGLMDDDAVRRASPYARTIRAVQLLGRSSSFSSGSQYYGGPYSDGSGYYGDYSSRATSRGTGIGTGSADGAGTSGTSSGTTGGLQISDLFQTYGMTSNTGVTIRTLGSRFLPLPGETLSLVGDVSGDGWYRADDGTVFSTGQLTRQDMDYTSVGVYLAPITSEDQFGRLDAIDQLREAATAELDSRVVTPQTQEEARRAYAEQGLGTVDGDWLIVPLHLETRTDYSGRAQYLVSDASGSAVSDQDYPLVSGGTMAIEFNDDFRNRLRIEDGELYAVGYGRDHTFTLALRLTGFDEYGADAADSDSGSASDEPTGTGDDLNGDGTEDTTVSADAARRRAARIEELARQRDELFDRRGVDTSDGVTIGAVRSDDTDWDAAAVKELKASDLTSTGTGLALRSRYGGLPSRLPEHVQAVIDQAKAEGVPTDGASEQSQTAAMRWLVRYFTQPDFVYSLSQPDGNGRNNLEVVDDFLVDRSGYCTHYATALAVLARGLGLSSRIVLGYGDNARLTGADSGSSSSGSQGSSGTDPGFGLSNGAMYNVMAKQLHSWTEVYVDNIGWVPFDVTPAADYTTASSGADDSSTASASASASDTASSSDSASASASSSNDASDEPTDESTDATEDSQAGTAVQRPGVTASWPDWAVVALRVAAALLACAAALLAPWGVRRRRRTRRLRLVDQAIAVGDDAALNRRAWTAAWAEMTDTARDAGVEWPATATDVQIGEAVETAAVTWNVEAPGSAPEREDVHAIAANAMAAAWGGPDAGPEPLDAAVPRALGLLRAHVTRARRLLPPSLFGHGRRRGRG</sequence>
<feature type="region of interest" description="Disordered" evidence="1">
    <location>
        <begin position="1358"/>
        <end position="1420"/>
    </location>
</feature>
<feature type="compositionally biased region" description="Polar residues" evidence="1">
    <location>
        <begin position="409"/>
        <end position="420"/>
    </location>
</feature>
<feature type="region of interest" description="Disordered" evidence="1">
    <location>
        <begin position="847"/>
        <end position="866"/>
    </location>
</feature>
<feature type="compositionally biased region" description="Acidic residues" evidence="1">
    <location>
        <begin position="1396"/>
        <end position="1409"/>
    </location>
</feature>
<feature type="transmembrane region" description="Helical" evidence="2">
    <location>
        <begin position="476"/>
        <end position="494"/>
    </location>
</feature>
<feature type="transmembrane region" description="Helical" evidence="2">
    <location>
        <begin position="656"/>
        <end position="674"/>
    </location>
</feature>
<dbReference type="Pfam" id="PF11992">
    <property type="entry name" value="TgpA_N"/>
    <property type="match status" value="1"/>
</dbReference>
<dbReference type="InterPro" id="IPR038765">
    <property type="entry name" value="Papain-like_cys_pep_sf"/>
</dbReference>
<dbReference type="GO" id="GO:0008233">
    <property type="term" value="F:peptidase activity"/>
    <property type="evidence" value="ECO:0007669"/>
    <property type="project" value="UniProtKB-KW"/>
</dbReference>